<sequence>MKTWCAKIGVEEVKCRAQSPDLKPTEHLWDELDNTTDYIVPPRYSCTVTPSARETPGARSRYGAARFRARRRFSSEGAVIVGCFARARREKKIRSFQCEILSAPDKTEHREIQKRKGGRARTTCAIVAGVLKAGCSLLGGMAQTNSYGQSSNGVTDESPNMLVYRKVGPSGPCLSTLLY</sequence>
<accession>A0ACC5YTC0</accession>
<keyword evidence="2" id="KW-1185">Reference proteome</keyword>
<proteinExistence type="predicted"/>
<protein>
    <submittedName>
        <fullName evidence="1">Uncharacterized protein</fullName>
    </submittedName>
</protein>
<organism evidence="1 2">
    <name type="scientific">Pangasius djambal</name>
    <dbReference type="NCBI Taxonomy" id="1691987"/>
    <lineage>
        <taxon>Eukaryota</taxon>
        <taxon>Metazoa</taxon>
        <taxon>Chordata</taxon>
        <taxon>Craniata</taxon>
        <taxon>Vertebrata</taxon>
        <taxon>Euteleostomi</taxon>
        <taxon>Actinopterygii</taxon>
        <taxon>Neopterygii</taxon>
        <taxon>Teleostei</taxon>
        <taxon>Ostariophysi</taxon>
        <taxon>Siluriformes</taxon>
        <taxon>Pangasiidae</taxon>
        <taxon>Pangasius</taxon>
    </lineage>
</organism>
<comment type="caution">
    <text evidence="1">The sequence shown here is derived from an EMBL/GenBank/DDBJ whole genome shotgun (WGS) entry which is preliminary data.</text>
</comment>
<dbReference type="Proteomes" id="UP000830395">
    <property type="component" value="Chromosome 12"/>
</dbReference>
<gene>
    <name evidence="1" type="ORF">PDJAM_G00039710</name>
</gene>
<name>A0ACC5YTC0_9TELE</name>
<dbReference type="EMBL" id="CM040986">
    <property type="protein sequence ID" value="MCJ8738783.1"/>
    <property type="molecule type" value="Genomic_DNA"/>
</dbReference>
<evidence type="ECO:0000313" key="2">
    <source>
        <dbReference type="Proteomes" id="UP000830395"/>
    </source>
</evidence>
<evidence type="ECO:0000313" key="1">
    <source>
        <dbReference type="EMBL" id="MCJ8738783.1"/>
    </source>
</evidence>
<reference evidence="1" key="1">
    <citation type="submission" date="2020-02" db="EMBL/GenBank/DDBJ databases">
        <title>Genome sequencing of the panga catfish, Pangasius djambal.</title>
        <authorList>
            <person name="Wen M."/>
            <person name="Zahm M."/>
            <person name="Roques C."/>
            <person name="Cabau C."/>
            <person name="Klopp C."/>
            <person name="Donnadieu C."/>
            <person name="Jouanno E."/>
            <person name="Avarre J.-C."/>
            <person name="Campet M."/>
            <person name="Ha T."/>
            <person name="Dugue R."/>
            <person name="Lampietro C."/>
            <person name="Louis A."/>
            <person name="Herpin A."/>
            <person name="Echchiki A."/>
            <person name="Berthelot C."/>
            <person name="Parey E."/>
            <person name="Roest-Crollius H."/>
            <person name="Braasch I."/>
            <person name="Postlethwait J.H."/>
            <person name="Bobe J."/>
            <person name="Montfort J."/>
            <person name="Bouchez O."/>
            <person name="Begum T."/>
            <person name="Schartl M."/>
            <person name="Gustiano R."/>
            <person name="Guiguen Y."/>
        </authorList>
    </citation>
    <scope>NUCLEOTIDE SEQUENCE</scope>
    <source>
        <strain evidence="1">Pdj_M5554</strain>
    </source>
</reference>